<dbReference type="PANTHER" id="PTHR43248:SF29">
    <property type="entry name" value="TRIPEPTIDYL AMINOPEPTIDASE"/>
    <property type="match status" value="1"/>
</dbReference>
<evidence type="ECO:0000256" key="4">
    <source>
        <dbReference type="SAM" id="SignalP"/>
    </source>
</evidence>
<proteinExistence type="inferred from homology"/>
<keyword evidence="3" id="KW-0378">Hydrolase</keyword>
<dbReference type="SUPFAM" id="SSF53474">
    <property type="entry name" value="alpha/beta-Hydrolases"/>
    <property type="match status" value="1"/>
</dbReference>
<dbReference type="GO" id="GO:0016787">
    <property type="term" value="F:hydrolase activity"/>
    <property type="evidence" value="ECO:0007669"/>
    <property type="project" value="UniProtKB-KW"/>
</dbReference>
<evidence type="ECO:0000256" key="2">
    <source>
        <dbReference type="ARBA" id="ARBA00022729"/>
    </source>
</evidence>
<evidence type="ECO:0000256" key="1">
    <source>
        <dbReference type="ARBA" id="ARBA00010088"/>
    </source>
</evidence>
<dbReference type="InterPro" id="IPR000073">
    <property type="entry name" value="AB_hydrolase_1"/>
</dbReference>
<name>A0A4Q7KKR7_9PSEU</name>
<evidence type="ECO:0000259" key="5">
    <source>
        <dbReference type="Pfam" id="PF00561"/>
    </source>
</evidence>
<evidence type="ECO:0000259" key="6">
    <source>
        <dbReference type="Pfam" id="PF08386"/>
    </source>
</evidence>
<organism evidence="7 8">
    <name type="scientific">Herbihabitans rhizosphaerae</name>
    <dbReference type="NCBI Taxonomy" id="1872711"/>
    <lineage>
        <taxon>Bacteria</taxon>
        <taxon>Bacillati</taxon>
        <taxon>Actinomycetota</taxon>
        <taxon>Actinomycetes</taxon>
        <taxon>Pseudonocardiales</taxon>
        <taxon>Pseudonocardiaceae</taxon>
        <taxon>Herbihabitans</taxon>
    </lineage>
</organism>
<reference evidence="7 8" key="1">
    <citation type="submission" date="2019-02" db="EMBL/GenBank/DDBJ databases">
        <title>Genomic Encyclopedia of Type Strains, Phase IV (KMG-IV): sequencing the most valuable type-strain genomes for metagenomic binning, comparative biology and taxonomic classification.</title>
        <authorList>
            <person name="Goeker M."/>
        </authorList>
    </citation>
    <scope>NUCLEOTIDE SEQUENCE [LARGE SCALE GENOMIC DNA]</scope>
    <source>
        <strain evidence="7 8">DSM 101727</strain>
    </source>
</reference>
<feature type="chain" id="PRO_5020630510" evidence="4">
    <location>
        <begin position="29"/>
        <end position="515"/>
    </location>
</feature>
<comment type="caution">
    <text evidence="7">The sequence shown here is derived from an EMBL/GenBank/DDBJ whole genome shotgun (WGS) entry which is preliminary data.</text>
</comment>
<feature type="domain" description="AB hydrolase-1" evidence="5">
    <location>
        <begin position="83"/>
        <end position="233"/>
    </location>
</feature>
<dbReference type="Pfam" id="PF08386">
    <property type="entry name" value="Abhydrolase_4"/>
    <property type="match status" value="1"/>
</dbReference>
<keyword evidence="2 4" id="KW-0732">Signal</keyword>
<evidence type="ECO:0000313" key="7">
    <source>
        <dbReference type="EMBL" id="RZS36480.1"/>
    </source>
</evidence>
<evidence type="ECO:0000256" key="3">
    <source>
        <dbReference type="ARBA" id="ARBA00022801"/>
    </source>
</evidence>
<sequence>MNKRNTILAAATAAVLTAAVAPALLANAEPDAGPNALTWSSCLVLFQCAKTEVPLDHADPAGKKITISMIKAPAADQSRKIGPLFLNPGGPGITMTDGIYFAGIVNALGPAVRDRFDIIGIDPRGTGQSTPFGCTAAPGVPPAEAVSNWPDPPQYQQKFAHDEYLRASCAATAPEITYHLSTADTARDLDLVREALGEQKISYFGTSYGSYLGATYAALFPTRVRAMALDGVVDPTMYAEGKLSAKWSEASAEAVYSGFERCDQVGFFRCPLAGDARGRWERVVDSLYREPLALPGMTLDGKTFQGLTQNAMSMDRLAGVPVSTFSVLVAFTKGVDLLRFGPLSVRGNGLLDQLGGQLRQLLDATKEEEKVAVDAARAIQCVDSPWPADQQSWIDSAEQAEAAYPRFGAMGAWSVSLCANWPGSGKSSYRGPFDLKLDTPPLLSNPTHDANTGISGARGAQRQFAGSRLVEVETWGHTALGKSANCLTPITNAYLIDLKPPERDVRCRPDHALFG</sequence>
<comment type="similarity">
    <text evidence="1">Belongs to the peptidase S33 family.</text>
</comment>
<dbReference type="InterPro" id="IPR029058">
    <property type="entry name" value="AB_hydrolase_fold"/>
</dbReference>
<feature type="signal peptide" evidence="4">
    <location>
        <begin position="1"/>
        <end position="28"/>
    </location>
</feature>
<dbReference type="EMBL" id="SGWQ01000007">
    <property type="protein sequence ID" value="RZS36480.1"/>
    <property type="molecule type" value="Genomic_DNA"/>
</dbReference>
<gene>
    <name evidence="7" type="ORF">EV193_107161</name>
</gene>
<evidence type="ECO:0000313" key="8">
    <source>
        <dbReference type="Proteomes" id="UP000294257"/>
    </source>
</evidence>
<accession>A0A4Q7KKR7</accession>
<dbReference type="InterPro" id="IPR013595">
    <property type="entry name" value="Pept_S33_TAP-like_C"/>
</dbReference>
<dbReference type="Pfam" id="PF00561">
    <property type="entry name" value="Abhydrolase_1"/>
    <property type="match status" value="1"/>
</dbReference>
<dbReference type="Proteomes" id="UP000294257">
    <property type="component" value="Unassembled WGS sequence"/>
</dbReference>
<dbReference type="Gene3D" id="3.40.50.1820">
    <property type="entry name" value="alpha/beta hydrolase"/>
    <property type="match status" value="1"/>
</dbReference>
<dbReference type="OrthoDB" id="4006962at2"/>
<dbReference type="RefSeq" id="WP_130345969.1">
    <property type="nucleotide sequence ID" value="NZ_SGWQ01000007.1"/>
</dbReference>
<keyword evidence="8" id="KW-1185">Reference proteome</keyword>
<protein>
    <submittedName>
        <fullName evidence="7">TAP-like protein</fullName>
    </submittedName>
</protein>
<feature type="domain" description="Peptidase S33 tripeptidyl aminopeptidase-like C-terminal" evidence="6">
    <location>
        <begin position="405"/>
        <end position="507"/>
    </location>
</feature>
<dbReference type="PANTHER" id="PTHR43248">
    <property type="entry name" value="2-SUCCINYL-6-HYDROXY-2,4-CYCLOHEXADIENE-1-CARBOXYLATE SYNTHASE"/>
    <property type="match status" value="1"/>
</dbReference>
<dbReference type="AlphaFoldDB" id="A0A4Q7KKR7"/>
<dbReference type="InterPro" id="IPR051601">
    <property type="entry name" value="Serine_prot/Carboxylest_S33"/>
</dbReference>